<keyword evidence="12" id="KW-1003">Cell membrane</keyword>
<dbReference type="OrthoDB" id="9789797at2"/>
<evidence type="ECO:0000256" key="4">
    <source>
        <dbReference type="ARBA" id="ARBA00006380"/>
    </source>
</evidence>
<feature type="site" description="Transition state stabilizer" evidence="11">
    <location>
        <position position="207"/>
    </location>
</feature>
<evidence type="ECO:0000313" key="15">
    <source>
        <dbReference type="Proteomes" id="UP000231658"/>
    </source>
</evidence>
<sequence length="423" mass="47320">MIYSLYRGLTTITGPMINHYLKKRLARGKEHPTRFPERRGQASIARPLGKMVWLHGASVGEAISLLPLIDEIQKRYPTFNVMITTGTITSAALMEKRLPEGVIHQFVPVDRLPYVRAFLDHWQPDYAIWAESELWPNLVVETKKRGVKMALVNARMSDKSLATWQKLKGFIQTLLGCFDLCLAQTEKDALRYQQLGAQHVESFGNLKYASPDLPCDEEELVLLRKTLEARPLWLAASTHNGEEVMMGRVHQALKTQFPNLLTLIAPRHPERGSTIVSELKELGLSVAQRSQKDELNPQTDVYVADTLGELGLFYRLSPLVFMGKSMEPLGGQNPLEAARLDCALICGPYMTNFEEMMERFIDGKAISIVADEPEIAAKLTELFRDEKARDVQAANAKIVAYMQAAVLGKTMTALQGLLGKGEG</sequence>
<dbReference type="InterPro" id="IPR038107">
    <property type="entry name" value="Glycos_transf_N_sf"/>
</dbReference>
<dbReference type="UniPathway" id="UPA00958"/>
<dbReference type="SUPFAM" id="SSF53756">
    <property type="entry name" value="UDP-Glycosyltransferase/glycogen phosphorylase"/>
    <property type="match status" value="1"/>
</dbReference>
<dbReference type="GO" id="GO:0009244">
    <property type="term" value="P:lipopolysaccharide core region biosynthetic process"/>
    <property type="evidence" value="ECO:0007669"/>
    <property type="project" value="UniProtKB-UniRule"/>
</dbReference>
<evidence type="ECO:0000256" key="8">
    <source>
        <dbReference type="ARBA" id="ARBA00031445"/>
    </source>
</evidence>
<evidence type="ECO:0000256" key="10">
    <source>
        <dbReference type="PIRSR" id="PIRSR639901-1"/>
    </source>
</evidence>
<dbReference type="GO" id="GO:0005886">
    <property type="term" value="C:plasma membrane"/>
    <property type="evidence" value="ECO:0007669"/>
    <property type="project" value="UniProtKB-SubCell"/>
</dbReference>
<accession>A0A1C3REZ0</accession>
<evidence type="ECO:0000256" key="2">
    <source>
        <dbReference type="ARBA" id="ARBA00004388"/>
    </source>
</evidence>
<dbReference type="STRING" id="1867952.MTBPR1_130052"/>
<evidence type="ECO:0000256" key="5">
    <source>
        <dbReference type="ARBA" id="ARBA00012621"/>
    </source>
</evidence>
<feature type="site" description="Transition state stabilizer" evidence="11">
    <location>
        <position position="131"/>
    </location>
</feature>
<dbReference type="PANTHER" id="PTHR42755">
    <property type="entry name" value="3-DEOXY-MANNO-OCTULOSONATE CYTIDYLYLTRANSFERASE"/>
    <property type="match status" value="1"/>
</dbReference>
<feature type="active site" description="Proton acceptor" evidence="10">
    <location>
        <position position="61"/>
    </location>
</feature>
<comment type="similarity">
    <text evidence="4">Belongs to the glycosyltransferase group 1 family. Glycosyltransferase 30 subfamily.</text>
</comment>
<dbReference type="InterPro" id="IPR007507">
    <property type="entry name" value="Glycos_transf_N"/>
</dbReference>
<dbReference type="FunFam" id="3.40.50.2000:FF:000032">
    <property type="entry name" value="3-deoxy-D-manno-octulosonic acid transferase"/>
    <property type="match status" value="1"/>
</dbReference>
<comment type="subcellular location">
    <subcellularLocation>
        <location evidence="2">Cell inner membrane</location>
        <topology evidence="2">Single-pass membrane protein</topology>
        <orientation evidence="2">Cytoplasmic side</orientation>
    </subcellularLocation>
    <subcellularLocation>
        <location evidence="12">Cell membrane</location>
    </subcellularLocation>
</comment>
<protein>
    <recommendedName>
        <fullName evidence="6 12">3-deoxy-D-manno-octulosonic acid transferase</fullName>
        <shortName evidence="12">Kdo transferase</shortName>
        <ecNumber evidence="5 12">2.4.99.12</ecNumber>
    </recommendedName>
    <alternativeName>
        <fullName evidence="8 12">Lipid IV(A) 3-deoxy-D-manno-octulosonic acid transferase</fullName>
    </alternativeName>
</protein>
<dbReference type="FunFam" id="3.40.50.11720:FF:000001">
    <property type="entry name" value="3-deoxy-D-manno-octulosonic acid transferase"/>
    <property type="match status" value="1"/>
</dbReference>
<dbReference type="RefSeq" id="WP_069186556.1">
    <property type="nucleotide sequence ID" value="NZ_FLYE01000005.1"/>
</dbReference>
<proteinExistence type="inferred from homology"/>
<dbReference type="Proteomes" id="UP000231658">
    <property type="component" value="Unassembled WGS sequence"/>
</dbReference>
<organism evidence="14 15">
    <name type="scientific">Candidatus Terasakiella magnetica</name>
    <dbReference type="NCBI Taxonomy" id="1867952"/>
    <lineage>
        <taxon>Bacteria</taxon>
        <taxon>Pseudomonadati</taxon>
        <taxon>Pseudomonadota</taxon>
        <taxon>Alphaproteobacteria</taxon>
        <taxon>Rhodospirillales</taxon>
        <taxon>Terasakiellaceae</taxon>
        <taxon>Terasakiella</taxon>
    </lineage>
</organism>
<dbReference type="Gene3D" id="3.40.50.11720">
    <property type="entry name" value="3-Deoxy-D-manno-octulosonic-acid transferase, N-terminal domain"/>
    <property type="match status" value="1"/>
</dbReference>
<comment type="function">
    <text evidence="1 12">Involved in lipopolysaccharide (LPS) biosynthesis. Catalyzes the transfer of 3-deoxy-D-manno-octulosonate (Kdo) residue(s) from CMP-Kdo to lipid IV(A), the tetraacyldisaccharide-1,4'-bisphosphate precursor of lipid A.</text>
</comment>
<evidence type="ECO:0000256" key="1">
    <source>
        <dbReference type="ARBA" id="ARBA00003394"/>
    </source>
</evidence>
<dbReference type="InterPro" id="IPR039901">
    <property type="entry name" value="Kdotransferase"/>
</dbReference>
<keyword evidence="12" id="KW-0472">Membrane</keyword>
<feature type="domain" description="3-deoxy-D-manno-octulosonic-acid transferase N-terminal" evidence="13">
    <location>
        <begin position="34"/>
        <end position="209"/>
    </location>
</feature>
<evidence type="ECO:0000256" key="11">
    <source>
        <dbReference type="PIRSR" id="PIRSR639901-2"/>
    </source>
</evidence>
<evidence type="ECO:0000313" key="14">
    <source>
        <dbReference type="EMBL" id="SCA55856.1"/>
    </source>
</evidence>
<dbReference type="Pfam" id="PF04413">
    <property type="entry name" value="Glycos_transf_N"/>
    <property type="match status" value="1"/>
</dbReference>
<keyword evidence="7 12" id="KW-0808">Transferase</keyword>
<dbReference type="AlphaFoldDB" id="A0A1C3REZ0"/>
<dbReference type="GO" id="GO:0043842">
    <property type="term" value="F:Kdo transferase activity"/>
    <property type="evidence" value="ECO:0007669"/>
    <property type="project" value="UniProtKB-EC"/>
</dbReference>
<dbReference type="Gene3D" id="3.40.50.2000">
    <property type="entry name" value="Glycogen Phosphorylase B"/>
    <property type="match status" value="1"/>
</dbReference>
<comment type="catalytic activity">
    <reaction evidence="9 12">
        <text>lipid IVA (E. coli) + CMP-3-deoxy-beta-D-manno-octulosonate = alpha-Kdo-(2-&gt;6)-lipid IVA (E. coli) + CMP + H(+)</text>
        <dbReference type="Rhea" id="RHEA:28066"/>
        <dbReference type="ChEBI" id="CHEBI:15378"/>
        <dbReference type="ChEBI" id="CHEBI:58603"/>
        <dbReference type="ChEBI" id="CHEBI:60364"/>
        <dbReference type="ChEBI" id="CHEBI:60377"/>
        <dbReference type="ChEBI" id="CHEBI:85987"/>
        <dbReference type="EC" id="2.4.99.12"/>
    </reaction>
</comment>
<evidence type="ECO:0000256" key="3">
    <source>
        <dbReference type="ARBA" id="ARBA00004713"/>
    </source>
</evidence>
<dbReference type="GO" id="GO:0009245">
    <property type="term" value="P:lipid A biosynthetic process"/>
    <property type="evidence" value="ECO:0007669"/>
    <property type="project" value="TreeGrafter"/>
</dbReference>
<evidence type="ECO:0000256" key="7">
    <source>
        <dbReference type="ARBA" id="ARBA00022679"/>
    </source>
</evidence>
<evidence type="ECO:0000259" key="13">
    <source>
        <dbReference type="Pfam" id="PF04413"/>
    </source>
</evidence>
<keyword evidence="12" id="KW-0448">Lipopolysaccharide biosynthesis</keyword>
<comment type="pathway">
    <text evidence="3 12">Bacterial outer membrane biogenesis; LPS core biosynthesis.</text>
</comment>
<reference evidence="14 15" key="1">
    <citation type="submission" date="2016-07" db="EMBL/GenBank/DDBJ databases">
        <authorList>
            <person name="Lefevre C.T."/>
        </authorList>
    </citation>
    <scope>NUCLEOTIDE SEQUENCE [LARGE SCALE GENOMIC DNA]</scope>
    <source>
        <strain evidence="14">PR1</strain>
    </source>
</reference>
<evidence type="ECO:0000256" key="9">
    <source>
        <dbReference type="ARBA" id="ARBA00049183"/>
    </source>
</evidence>
<evidence type="ECO:0000256" key="6">
    <source>
        <dbReference type="ARBA" id="ARBA00019077"/>
    </source>
</evidence>
<dbReference type="EMBL" id="FLYE01000005">
    <property type="protein sequence ID" value="SCA55856.1"/>
    <property type="molecule type" value="Genomic_DNA"/>
</dbReference>
<evidence type="ECO:0000256" key="12">
    <source>
        <dbReference type="RuleBase" id="RU365103"/>
    </source>
</evidence>
<dbReference type="PANTHER" id="PTHR42755:SF1">
    <property type="entry name" value="3-DEOXY-D-MANNO-OCTULOSONIC ACID TRANSFERASE, MITOCHONDRIAL-RELATED"/>
    <property type="match status" value="1"/>
</dbReference>
<dbReference type="EC" id="2.4.99.12" evidence="5 12"/>
<gene>
    <name evidence="14" type="ORF">MTBPR1_130052</name>
</gene>
<name>A0A1C3REZ0_9PROT</name>
<keyword evidence="15" id="KW-1185">Reference proteome</keyword>